<evidence type="ECO:0000313" key="3">
    <source>
        <dbReference type="Proteomes" id="UP000664779"/>
    </source>
</evidence>
<evidence type="ECO:0000313" key="2">
    <source>
        <dbReference type="EMBL" id="MBO0343907.1"/>
    </source>
</evidence>
<keyword evidence="3" id="KW-1185">Reference proteome</keyword>
<dbReference type="Pfam" id="PF19419">
    <property type="entry name" value="DUF5983"/>
    <property type="match status" value="1"/>
</dbReference>
<feature type="domain" description="DUF5983" evidence="1">
    <location>
        <begin position="7"/>
        <end position="111"/>
    </location>
</feature>
<dbReference type="InterPro" id="IPR046025">
    <property type="entry name" value="DUF5983"/>
</dbReference>
<protein>
    <recommendedName>
        <fullName evidence="1">DUF5983 domain-containing protein</fullName>
    </recommendedName>
</protein>
<gene>
    <name evidence="2" type="ORF">J0X15_01630</name>
</gene>
<reference evidence="2" key="1">
    <citation type="submission" date="2021-03" db="EMBL/GenBank/DDBJ databases">
        <title>Roseibium sp. CAU 1637 isolated from Incheon.</title>
        <authorList>
            <person name="Kim W."/>
        </authorList>
    </citation>
    <scope>NUCLEOTIDE SEQUENCE</scope>
    <source>
        <strain evidence="2">CAU 1637</strain>
    </source>
</reference>
<dbReference type="Proteomes" id="UP000664779">
    <property type="component" value="Unassembled WGS sequence"/>
</dbReference>
<dbReference type="RefSeq" id="WP_206937702.1">
    <property type="nucleotide sequence ID" value="NZ_JAFLNF010000001.1"/>
</dbReference>
<comment type="caution">
    <text evidence="2">The sequence shown here is derived from an EMBL/GenBank/DDBJ whole genome shotgun (WGS) entry which is preliminary data.</text>
</comment>
<proteinExistence type="predicted"/>
<evidence type="ECO:0000259" key="1">
    <source>
        <dbReference type="Pfam" id="PF19419"/>
    </source>
</evidence>
<sequence length="136" mass="15734">MPVVSMFDTAFCHIKMSDYHLLQDMAHDVFDGKETSFRVHATEHTIVIYMVWAWPWGDDPDTQQRGWIKERLAEGFSREFCELVLAAAERECWILQLDQDAEEDEGFTTFDGDDALFSCAPLRLERLLSEGRIRGA</sequence>
<dbReference type="EMBL" id="JAFLNF010000001">
    <property type="protein sequence ID" value="MBO0343907.1"/>
    <property type="molecule type" value="Genomic_DNA"/>
</dbReference>
<dbReference type="AlphaFoldDB" id="A0A939ELA9"/>
<accession>A0A939ELA9</accession>
<name>A0A939ELA9_9HYPH</name>
<organism evidence="2 3">
    <name type="scientific">Roseibium limicola</name>
    <dbReference type="NCBI Taxonomy" id="2816037"/>
    <lineage>
        <taxon>Bacteria</taxon>
        <taxon>Pseudomonadati</taxon>
        <taxon>Pseudomonadota</taxon>
        <taxon>Alphaproteobacteria</taxon>
        <taxon>Hyphomicrobiales</taxon>
        <taxon>Stappiaceae</taxon>
        <taxon>Roseibium</taxon>
    </lineage>
</organism>